<evidence type="ECO:0000313" key="4">
    <source>
        <dbReference type="Proteomes" id="UP000445000"/>
    </source>
</evidence>
<sequence length="233" mass="25890">MEPVLLYGVPQGCSFGSIVALEWLGQPYRLCRIDMFQDMQSDLYARFHPGRKTPVLLLEDGTALTESAAILQNIATRGISKGLGFTQGTREYDRLNQRIAFLTTTYFAAFGPLWHAYKMDENCQVPGVLREVGRETVAKASEQLESMLGEGEWLMGPRKSLADAYFIGLARWGKYHRVVAPGQYPKLDRLIDRLEADPAVIFAHAIEDEVPAASSGGFLGHISIDDLRPRLAA</sequence>
<name>A0A829YNS5_9GAMM</name>
<dbReference type="PANTHER" id="PTHR44051">
    <property type="entry name" value="GLUTATHIONE S-TRANSFERASE-RELATED"/>
    <property type="match status" value="1"/>
</dbReference>
<evidence type="ECO:0000259" key="2">
    <source>
        <dbReference type="PROSITE" id="PS50405"/>
    </source>
</evidence>
<protein>
    <recommendedName>
        <fullName evidence="5">Glutathione S-transferase</fullName>
    </recommendedName>
</protein>
<proteinExistence type="predicted"/>
<dbReference type="Proteomes" id="UP000445000">
    <property type="component" value="Unassembled WGS sequence"/>
</dbReference>
<feature type="domain" description="GST N-terminal" evidence="1">
    <location>
        <begin position="1"/>
        <end position="82"/>
    </location>
</feature>
<dbReference type="PANTHER" id="PTHR44051:SF8">
    <property type="entry name" value="GLUTATHIONE S-TRANSFERASE GSTA"/>
    <property type="match status" value="1"/>
</dbReference>
<dbReference type="PROSITE" id="PS50404">
    <property type="entry name" value="GST_NTER"/>
    <property type="match status" value="1"/>
</dbReference>
<feature type="domain" description="GST C-terminal" evidence="2">
    <location>
        <begin position="88"/>
        <end position="212"/>
    </location>
</feature>
<dbReference type="InterPro" id="IPR040079">
    <property type="entry name" value="Glutathione_S-Trfase"/>
</dbReference>
<evidence type="ECO:0008006" key="5">
    <source>
        <dbReference type="Google" id="ProtNLM"/>
    </source>
</evidence>
<dbReference type="PROSITE" id="PS50405">
    <property type="entry name" value="GST_CTER"/>
    <property type="match status" value="1"/>
</dbReference>
<dbReference type="AlphaFoldDB" id="A0A829YNS5"/>
<dbReference type="InterPro" id="IPR036282">
    <property type="entry name" value="Glutathione-S-Trfase_C_sf"/>
</dbReference>
<dbReference type="InterPro" id="IPR036249">
    <property type="entry name" value="Thioredoxin-like_sf"/>
</dbReference>
<dbReference type="InterPro" id="IPR010987">
    <property type="entry name" value="Glutathione-S-Trfase_C-like"/>
</dbReference>
<comment type="caution">
    <text evidence="3">The sequence shown here is derived from an EMBL/GenBank/DDBJ whole genome shotgun (WGS) entry which is preliminary data.</text>
</comment>
<dbReference type="SFLD" id="SFLDS00019">
    <property type="entry name" value="Glutathione_Transferase_(cytos"/>
    <property type="match status" value="1"/>
</dbReference>
<evidence type="ECO:0000313" key="3">
    <source>
        <dbReference type="EMBL" id="GFE84611.1"/>
    </source>
</evidence>
<dbReference type="SUPFAM" id="SSF52833">
    <property type="entry name" value="Thioredoxin-like"/>
    <property type="match status" value="1"/>
</dbReference>
<dbReference type="RefSeq" id="WP_161816198.1">
    <property type="nucleotide sequence ID" value="NZ_BLJN01000009.1"/>
</dbReference>
<gene>
    <name evidence="3" type="ORF">GCM10011487_66110</name>
</gene>
<reference evidence="4" key="1">
    <citation type="submission" date="2020-01" db="EMBL/GenBank/DDBJ databases">
        <title>'Steroidobacter agaridevorans' sp. nov., agar-degrading bacteria isolated from rhizosphere soils.</title>
        <authorList>
            <person name="Ikenaga M."/>
            <person name="Kataoka M."/>
            <person name="Murouchi A."/>
            <person name="Katsuragi S."/>
            <person name="Sakai M."/>
        </authorList>
    </citation>
    <scope>NUCLEOTIDE SEQUENCE [LARGE SCALE GENOMIC DNA]</scope>
    <source>
        <strain evidence="4">YU21-B</strain>
    </source>
</reference>
<organism evidence="3 4">
    <name type="scientific">Steroidobacter agaridevorans</name>
    <dbReference type="NCBI Taxonomy" id="2695856"/>
    <lineage>
        <taxon>Bacteria</taxon>
        <taxon>Pseudomonadati</taxon>
        <taxon>Pseudomonadota</taxon>
        <taxon>Gammaproteobacteria</taxon>
        <taxon>Steroidobacterales</taxon>
        <taxon>Steroidobacteraceae</taxon>
        <taxon>Steroidobacter</taxon>
    </lineage>
</organism>
<dbReference type="EMBL" id="BLJN01000009">
    <property type="protein sequence ID" value="GFE84611.1"/>
    <property type="molecule type" value="Genomic_DNA"/>
</dbReference>
<dbReference type="Pfam" id="PF00043">
    <property type="entry name" value="GST_C"/>
    <property type="match status" value="1"/>
</dbReference>
<dbReference type="InterPro" id="IPR004046">
    <property type="entry name" value="GST_C"/>
</dbReference>
<dbReference type="InterPro" id="IPR004045">
    <property type="entry name" value="Glutathione_S-Trfase_N"/>
</dbReference>
<dbReference type="CDD" id="cd03057">
    <property type="entry name" value="GST_N_Beta"/>
    <property type="match status" value="1"/>
</dbReference>
<dbReference type="Pfam" id="PF13409">
    <property type="entry name" value="GST_N_2"/>
    <property type="match status" value="1"/>
</dbReference>
<evidence type="ECO:0000259" key="1">
    <source>
        <dbReference type="PROSITE" id="PS50404"/>
    </source>
</evidence>
<dbReference type="Gene3D" id="1.20.1050.10">
    <property type="match status" value="1"/>
</dbReference>
<keyword evidence="4" id="KW-1185">Reference proteome</keyword>
<dbReference type="SUPFAM" id="SSF47616">
    <property type="entry name" value="GST C-terminal domain-like"/>
    <property type="match status" value="1"/>
</dbReference>
<accession>A0A829YNS5</accession>
<dbReference type="Gene3D" id="3.40.30.10">
    <property type="entry name" value="Glutaredoxin"/>
    <property type="match status" value="1"/>
</dbReference>